<protein>
    <submittedName>
        <fullName evidence="7">Lipid A biosynthesis lauroyltransferase</fullName>
        <ecNumber evidence="7">2.3.1.241</ecNumber>
    </submittedName>
</protein>
<reference evidence="7" key="1">
    <citation type="submission" date="2019-08" db="EMBL/GenBank/DDBJ databases">
        <authorList>
            <person name="Kucharzyk K."/>
            <person name="Murdoch R.W."/>
            <person name="Higgins S."/>
            <person name="Loffler F."/>
        </authorList>
    </citation>
    <scope>NUCLEOTIDE SEQUENCE</scope>
</reference>
<evidence type="ECO:0000313" key="7">
    <source>
        <dbReference type="EMBL" id="MPL76695.1"/>
    </source>
</evidence>
<proteinExistence type="predicted"/>
<name>A0A644UCJ2_9ZZZZ</name>
<comment type="subcellular location">
    <subcellularLocation>
        <location evidence="1">Cell inner membrane</location>
    </subcellularLocation>
</comment>
<dbReference type="Pfam" id="PF03279">
    <property type="entry name" value="Lip_A_acyltrans"/>
    <property type="match status" value="1"/>
</dbReference>
<dbReference type="GO" id="GO:0005886">
    <property type="term" value="C:plasma membrane"/>
    <property type="evidence" value="ECO:0007669"/>
    <property type="project" value="UniProtKB-SubCell"/>
</dbReference>
<keyword evidence="5" id="KW-0472">Membrane</keyword>
<dbReference type="GO" id="GO:0008610">
    <property type="term" value="P:lipid biosynthetic process"/>
    <property type="evidence" value="ECO:0007669"/>
    <property type="project" value="UniProtKB-ARBA"/>
</dbReference>
<accession>A0A644UCJ2</accession>
<sequence>MLGYWAMKFLSWVMCVSPKFVRTAFADFTGFIAWLVVPKWRKYMAVQNVMDCLGVPEERAVVIVKESVIRFGRMIVEVLRFPLLNKNNFRETITIKGEKYLEAAFSQHKGVIMCTAHYGNWEMLGASVALLGYPILSVARKQNNSGMDKFINEYRELVGQKIAYNHGENSMLAINRILREKNLLGIVYDQDTGADGEPVTFFGKPSIVPPGAALLSRLHGAPIIPFFIHNDADGMLTVNIRAPLYTPKTADRKKDVHGIMEQLIVIAEHEIVQDPAMWFWVHDRWKDGKERYRKFMEGEKA</sequence>
<dbReference type="InterPro" id="IPR004960">
    <property type="entry name" value="LipA_acyltrans"/>
</dbReference>
<dbReference type="AlphaFoldDB" id="A0A644UCJ2"/>
<evidence type="ECO:0000256" key="1">
    <source>
        <dbReference type="ARBA" id="ARBA00004533"/>
    </source>
</evidence>
<dbReference type="GO" id="GO:0008913">
    <property type="term" value="F:Kdo2-lipid IVA acyltransferase activity"/>
    <property type="evidence" value="ECO:0007669"/>
    <property type="project" value="UniProtKB-EC"/>
</dbReference>
<evidence type="ECO:0000256" key="3">
    <source>
        <dbReference type="ARBA" id="ARBA00022519"/>
    </source>
</evidence>
<evidence type="ECO:0000256" key="5">
    <source>
        <dbReference type="ARBA" id="ARBA00023136"/>
    </source>
</evidence>
<gene>
    <name evidence="7" type="primary">lpxL_3</name>
    <name evidence="7" type="ORF">SDC9_22541</name>
</gene>
<evidence type="ECO:0000256" key="6">
    <source>
        <dbReference type="ARBA" id="ARBA00023315"/>
    </source>
</evidence>
<organism evidence="7">
    <name type="scientific">bioreactor metagenome</name>
    <dbReference type="NCBI Taxonomy" id="1076179"/>
    <lineage>
        <taxon>unclassified sequences</taxon>
        <taxon>metagenomes</taxon>
        <taxon>ecological metagenomes</taxon>
    </lineage>
</organism>
<dbReference type="CDD" id="cd07984">
    <property type="entry name" value="LPLAT_LABLAT-like"/>
    <property type="match status" value="1"/>
</dbReference>
<keyword evidence="2" id="KW-1003">Cell membrane</keyword>
<keyword evidence="3" id="KW-0997">Cell inner membrane</keyword>
<dbReference type="EMBL" id="VSSQ01000099">
    <property type="protein sequence ID" value="MPL76695.1"/>
    <property type="molecule type" value="Genomic_DNA"/>
</dbReference>
<dbReference type="PANTHER" id="PTHR30606:SF10">
    <property type="entry name" value="PHOSPHATIDYLINOSITOL MANNOSIDE ACYLTRANSFERASE"/>
    <property type="match status" value="1"/>
</dbReference>
<keyword evidence="6 7" id="KW-0012">Acyltransferase</keyword>
<dbReference type="EC" id="2.3.1.241" evidence="7"/>
<keyword evidence="4 7" id="KW-0808">Transferase</keyword>
<evidence type="ECO:0000256" key="2">
    <source>
        <dbReference type="ARBA" id="ARBA00022475"/>
    </source>
</evidence>
<dbReference type="PANTHER" id="PTHR30606">
    <property type="entry name" value="LIPID A BIOSYNTHESIS LAUROYL ACYLTRANSFERASE"/>
    <property type="match status" value="1"/>
</dbReference>
<evidence type="ECO:0000256" key="4">
    <source>
        <dbReference type="ARBA" id="ARBA00022679"/>
    </source>
</evidence>
<dbReference type="GO" id="GO:1901137">
    <property type="term" value="P:carbohydrate derivative biosynthetic process"/>
    <property type="evidence" value="ECO:0007669"/>
    <property type="project" value="UniProtKB-ARBA"/>
</dbReference>
<comment type="caution">
    <text evidence="7">The sequence shown here is derived from an EMBL/GenBank/DDBJ whole genome shotgun (WGS) entry which is preliminary data.</text>
</comment>